<protein>
    <recommendedName>
        <fullName evidence="1">F-box domain-containing protein</fullName>
    </recommendedName>
</protein>
<sequence length="388" mass="44737">MCGSYLLIKITHQAYGLDLKPSETFLEMENQTISANIAYLSFKDKKKHHLESLFYGNRKQMVKSRVNTEGGGDERFARESDDGWMEVELGEFISGDEEDDHREKKMNVDLLPEDCFAHILSYTSPRDACRLSLVSSTVRFAADSDNVWEKFLPVDYMEILPRLVLPLVYFSKKELFMRLCSPVLIDQGKKTFSLEKSTSKKRYILGARELSITWANNPLYWTWKPFLQSRFTEVAELRTISWLQITGKINTKTISPKTQYAAYLIVKFAERAFGLDSLPSEVSLEVGNGSFKSQGTVYLRWQERKKQLECLGHLYFLHRDETLRSRVSEGDGERFAREREDGWIEIELGSFYNDGGEGKEVKMCLKEVKGQHLKGGLIVEGIEIRPKE</sequence>
<dbReference type="Gene3D" id="1.20.1280.50">
    <property type="match status" value="1"/>
</dbReference>
<dbReference type="STRING" id="55188.A0A2H5PQ17"/>
<dbReference type="InterPro" id="IPR001810">
    <property type="entry name" value="F-box_dom"/>
</dbReference>
<reference evidence="2 3" key="1">
    <citation type="journal article" date="2017" name="Front. Genet.">
        <title>Draft sequencing of the heterozygous diploid genome of Satsuma (Citrus unshiu Marc.) using a hybrid assembly approach.</title>
        <authorList>
            <person name="Shimizu T."/>
            <person name="Tanizawa Y."/>
            <person name="Mochizuki T."/>
            <person name="Nagasaki H."/>
            <person name="Yoshioka T."/>
            <person name="Toyoda A."/>
            <person name="Fujiyama A."/>
            <person name="Kaminuma E."/>
            <person name="Nakamura Y."/>
        </authorList>
    </citation>
    <scope>NUCLEOTIDE SEQUENCE [LARGE SCALE GENOMIC DNA]</scope>
    <source>
        <strain evidence="3">cv. Miyagawa wase</strain>
    </source>
</reference>
<dbReference type="PANTHER" id="PTHR32278:SF11">
    <property type="entry name" value="F-BOX DOMAIN-CONTAINING PROTEIN"/>
    <property type="match status" value="1"/>
</dbReference>
<comment type="caution">
    <text evidence="2">The sequence shown here is derived from an EMBL/GenBank/DDBJ whole genome shotgun (WGS) entry which is preliminary data.</text>
</comment>
<dbReference type="CDD" id="cd22162">
    <property type="entry name" value="F-box_AtSKIP3-like"/>
    <property type="match status" value="1"/>
</dbReference>
<dbReference type="PANTHER" id="PTHR32278">
    <property type="entry name" value="F-BOX DOMAIN-CONTAINING PROTEIN"/>
    <property type="match status" value="1"/>
</dbReference>
<dbReference type="AlphaFoldDB" id="A0A2H5PQ17"/>
<gene>
    <name evidence="2" type="ORF">CUMW_156640</name>
</gene>
<accession>A0A2H5PQ17</accession>
<evidence type="ECO:0000259" key="1">
    <source>
        <dbReference type="PROSITE" id="PS50181"/>
    </source>
</evidence>
<proteinExistence type="predicted"/>
<organism evidence="2 3">
    <name type="scientific">Citrus unshiu</name>
    <name type="common">Satsuma mandarin</name>
    <name type="synonym">Citrus nobilis var. unshiu</name>
    <dbReference type="NCBI Taxonomy" id="55188"/>
    <lineage>
        <taxon>Eukaryota</taxon>
        <taxon>Viridiplantae</taxon>
        <taxon>Streptophyta</taxon>
        <taxon>Embryophyta</taxon>
        <taxon>Tracheophyta</taxon>
        <taxon>Spermatophyta</taxon>
        <taxon>Magnoliopsida</taxon>
        <taxon>eudicotyledons</taxon>
        <taxon>Gunneridae</taxon>
        <taxon>Pentapetalae</taxon>
        <taxon>rosids</taxon>
        <taxon>malvids</taxon>
        <taxon>Sapindales</taxon>
        <taxon>Rutaceae</taxon>
        <taxon>Aurantioideae</taxon>
        <taxon>Citrus</taxon>
    </lineage>
</organism>
<dbReference type="PROSITE" id="PS50181">
    <property type="entry name" value="FBOX"/>
    <property type="match status" value="1"/>
</dbReference>
<dbReference type="InterPro" id="IPR036047">
    <property type="entry name" value="F-box-like_dom_sf"/>
</dbReference>
<dbReference type="Proteomes" id="UP000236630">
    <property type="component" value="Unassembled WGS sequence"/>
</dbReference>
<dbReference type="EMBL" id="BDQV01000104">
    <property type="protein sequence ID" value="GAY54432.1"/>
    <property type="molecule type" value="Genomic_DNA"/>
</dbReference>
<evidence type="ECO:0000313" key="2">
    <source>
        <dbReference type="EMBL" id="GAY54432.1"/>
    </source>
</evidence>
<dbReference type="Pfam" id="PF14299">
    <property type="entry name" value="PP2"/>
    <property type="match status" value="2"/>
</dbReference>
<dbReference type="InterPro" id="IPR025886">
    <property type="entry name" value="PP2-like"/>
</dbReference>
<feature type="domain" description="F-box" evidence="1">
    <location>
        <begin position="105"/>
        <end position="151"/>
    </location>
</feature>
<evidence type="ECO:0000313" key="3">
    <source>
        <dbReference type="Proteomes" id="UP000236630"/>
    </source>
</evidence>
<keyword evidence="3" id="KW-1185">Reference proteome</keyword>
<dbReference type="SMART" id="SM00256">
    <property type="entry name" value="FBOX"/>
    <property type="match status" value="1"/>
</dbReference>
<name>A0A2H5PQ17_CITUN</name>
<dbReference type="Pfam" id="PF00646">
    <property type="entry name" value="F-box"/>
    <property type="match status" value="1"/>
</dbReference>
<dbReference type="SUPFAM" id="SSF81383">
    <property type="entry name" value="F-box domain"/>
    <property type="match status" value="1"/>
</dbReference>